<accession>A0A9P6J320</accession>
<feature type="compositionally biased region" description="Low complexity" evidence="1">
    <location>
        <begin position="12"/>
        <end position="23"/>
    </location>
</feature>
<evidence type="ECO:0000313" key="2">
    <source>
        <dbReference type="EMBL" id="KAF9959573.1"/>
    </source>
</evidence>
<dbReference type="SUPFAM" id="SSF52047">
    <property type="entry name" value="RNI-like"/>
    <property type="match status" value="1"/>
</dbReference>
<feature type="region of interest" description="Disordered" evidence="1">
    <location>
        <begin position="1"/>
        <end position="23"/>
    </location>
</feature>
<reference evidence="2" key="1">
    <citation type="journal article" date="2020" name="Fungal Divers.">
        <title>Resolving the Mortierellaceae phylogeny through synthesis of multi-gene phylogenetics and phylogenomics.</title>
        <authorList>
            <person name="Vandepol N."/>
            <person name="Liber J."/>
            <person name="Desiro A."/>
            <person name="Na H."/>
            <person name="Kennedy M."/>
            <person name="Barry K."/>
            <person name="Grigoriev I.V."/>
            <person name="Miller A.N."/>
            <person name="O'Donnell K."/>
            <person name="Stajich J.E."/>
            <person name="Bonito G."/>
        </authorList>
    </citation>
    <scope>NUCLEOTIDE SEQUENCE</scope>
    <source>
        <strain evidence="2">CK1249</strain>
    </source>
</reference>
<dbReference type="Proteomes" id="UP000738359">
    <property type="component" value="Unassembled WGS sequence"/>
</dbReference>
<dbReference type="Gene3D" id="3.80.10.10">
    <property type="entry name" value="Ribonuclease Inhibitor"/>
    <property type="match status" value="1"/>
</dbReference>
<name>A0A9P6J320_MORAP</name>
<dbReference type="OrthoDB" id="333024at2759"/>
<dbReference type="AlphaFoldDB" id="A0A9P6J320"/>
<evidence type="ECO:0000313" key="3">
    <source>
        <dbReference type="Proteomes" id="UP000738359"/>
    </source>
</evidence>
<protein>
    <submittedName>
        <fullName evidence="2">Uncharacterized protein</fullName>
    </submittedName>
</protein>
<gene>
    <name evidence="2" type="ORF">BGZ70_008808</name>
</gene>
<organism evidence="2 3">
    <name type="scientific">Mortierella alpina</name>
    <name type="common">Oleaginous fungus</name>
    <name type="synonym">Mortierella renispora</name>
    <dbReference type="NCBI Taxonomy" id="64518"/>
    <lineage>
        <taxon>Eukaryota</taxon>
        <taxon>Fungi</taxon>
        <taxon>Fungi incertae sedis</taxon>
        <taxon>Mucoromycota</taxon>
        <taxon>Mortierellomycotina</taxon>
        <taxon>Mortierellomycetes</taxon>
        <taxon>Mortierellales</taxon>
        <taxon>Mortierellaceae</taxon>
        <taxon>Mortierella</taxon>
    </lineage>
</organism>
<proteinExistence type="predicted"/>
<sequence length="820" mass="92471">MLLRDTPQFNPTSTESESASGSLLALDESVSDLSIKSSISNDSGHFEPRSRTLSRRATTHIQGQLQTLNAAVESSNRSGRALNGEAMQDLIGKHLGSTIHGDDTLRYLAQTVDILAQDVGELKLQGNVLEQLARKMIDMQQQALDRLTLIQSKTEAILTQQLELVEYPIPRLFIVLPEVPTKYDPGNWFRTKFCLHFICECGKHTEASNSKIPNHLHLAKHEGYVIREPTEFFKNYGPFLLLMLELIKFGTSVAGHVVPTLASLKVVELADYVRQSVELVAAKIDYSLQCINKQLAKMQVSSSEDMTDTESQEAMTQQDLTNYLNNVEGLEGVELRQLGSFLKISEEEGLLGNLYRMTTPEGHVKWVCRDHYRAGYQEKYVQKLRDIVTLSGGEFDEQLGKIKITLKSSIAATEFYDTVVRARGILDLNLEMHWNQGYADLVGLKDMMRKSNIRSIIIHLHRMTGPTFDIKVSTRRRYDPIVEIIRLPALQSFGIDGVPRGFLKRSSAWPMDTNCSNLRHLTIGRLDPEEDIAILSLLAAQVPNLNYLALESDVERLPAIFTSIAGYQTYLIEFRNLSLRFLPPRTNSRPTKVVLQDLPQLLKVHGAQVESLDLCRLVPNDLVTDALVEATQNGSRLKVLSLDGSDGCLGDKSSKDIASNVARSELHTLRIKLDDADRHVRVLNAIQWEHIRRLEIRETQHSREMAMRALVDGMEIIPERVQLESLLYSDYVVSTTRLELMRRVLSLLSLKHLELRVTLTLEQTLDICGSIDFSRMQSIFLECRRWGSCKTQVVLEALEHATQLSAVNLGYGDITEAQKE</sequence>
<keyword evidence="3" id="KW-1185">Reference proteome</keyword>
<dbReference type="InterPro" id="IPR032675">
    <property type="entry name" value="LRR_dom_sf"/>
</dbReference>
<dbReference type="EMBL" id="JAAAHY010000665">
    <property type="protein sequence ID" value="KAF9959573.1"/>
    <property type="molecule type" value="Genomic_DNA"/>
</dbReference>
<comment type="caution">
    <text evidence="2">The sequence shown here is derived from an EMBL/GenBank/DDBJ whole genome shotgun (WGS) entry which is preliminary data.</text>
</comment>
<evidence type="ECO:0000256" key="1">
    <source>
        <dbReference type="SAM" id="MobiDB-lite"/>
    </source>
</evidence>